<evidence type="ECO:0000256" key="1">
    <source>
        <dbReference type="SAM" id="MobiDB-lite"/>
    </source>
</evidence>
<evidence type="ECO:0000256" key="2">
    <source>
        <dbReference type="SAM" id="Phobius"/>
    </source>
</evidence>
<name>A0A7K2IS68_9ACTN</name>
<feature type="region of interest" description="Disordered" evidence="1">
    <location>
        <begin position="352"/>
        <end position="374"/>
    </location>
</feature>
<dbReference type="Proteomes" id="UP000467124">
    <property type="component" value="Unassembled WGS sequence"/>
</dbReference>
<proteinExistence type="predicted"/>
<feature type="compositionally biased region" description="Polar residues" evidence="1">
    <location>
        <begin position="352"/>
        <end position="361"/>
    </location>
</feature>
<feature type="transmembrane region" description="Helical" evidence="2">
    <location>
        <begin position="319"/>
        <end position="344"/>
    </location>
</feature>
<accession>A0A7K2IS68</accession>
<evidence type="ECO:0000313" key="3">
    <source>
        <dbReference type="EMBL" id="MYR32644.1"/>
    </source>
</evidence>
<reference evidence="3 4" key="1">
    <citation type="journal article" date="2019" name="Nat. Commun.">
        <title>The antimicrobial potential of Streptomyces from insect microbiomes.</title>
        <authorList>
            <person name="Chevrette M.G."/>
            <person name="Carlson C.M."/>
            <person name="Ortega H.E."/>
            <person name="Thomas C."/>
            <person name="Ananiev G.E."/>
            <person name="Barns K.J."/>
            <person name="Book A.J."/>
            <person name="Cagnazzo J."/>
            <person name="Carlos C."/>
            <person name="Flanigan W."/>
            <person name="Grubbs K.J."/>
            <person name="Horn H.A."/>
            <person name="Hoffmann F.M."/>
            <person name="Klassen J.L."/>
            <person name="Knack J.J."/>
            <person name="Lewin G.R."/>
            <person name="McDonald B.R."/>
            <person name="Muller L."/>
            <person name="Melo W.G.P."/>
            <person name="Pinto-Tomas A.A."/>
            <person name="Schmitz A."/>
            <person name="Wendt-Pienkowski E."/>
            <person name="Wildman S."/>
            <person name="Zhao M."/>
            <person name="Zhang F."/>
            <person name="Bugni T.S."/>
            <person name="Andes D.R."/>
            <person name="Pupo M.T."/>
            <person name="Currie C.R."/>
        </authorList>
    </citation>
    <scope>NUCLEOTIDE SEQUENCE [LARGE SCALE GENOMIC DNA]</scope>
    <source>
        <strain evidence="3 4">SID5840</strain>
    </source>
</reference>
<feature type="region of interest" description="Disordered" evidence="1">
    <location>
        <begin position="193"/>
        <end position="285"/>
    </location>
</feature>
<dbReference type="RefSeq" id="WP_161110826.1">
    <property type="nucleotide sequence ID" value="NZ_WWHY01000001.1"/>
</dbReference>
<feature type="compositionally biased region" description="Pro residues" evidence="1">
    <location>
        <begin position="231"/>
        <end position="241"/>
    </location>
</feature>
<protein>
    <submittedName>
        <fullName evidence="3">Septum formation family protein</fullName>
    </submittedName>
</protein>
<feature type="transmembrane region" description="Helical" evidence="2">
    <location>
        <begin position="153"/>
        <end position="180"/>
    </location>
</feature>
<dbReference type="EMBL" id="WWHY01000001">
    <property type="protein sequence ID" value="MYR32644.1"/>
    <property type="molecule type" value="Genomic_DNA"/>
</dbReference>
<feature type="compositionally biased region" description="Low complexity" evidence="1">
    <location>
        <begin position="207"/>
        <end position="230"/>
    </location>
</feature>
<feature type="compositionally biased region" description="Low complexity" evidence="1">
    <location>
        <begin position="242"/>
        <end position="271"/>
    </location>
</feature>
<evidence type="ECO:0000313" key="4">
    <source>
        <dbReference type="Proteomes" id="UP000467124"/>
    </source>
</evidence>
<keyword evidence="2" id="KW-0812">Transmembrane</keyword>
<keyword evidence="2" id="KW-1133">Transmembrane helix</keyword>
<organism evidence="3 4">
    <name type="scientific">Nocardiopsis alba</name>
    <dbReference type="NCBI Taxonomy" id="53437"/>
    <lineage>
        <taxon>Bacteria</taxon>
        <taxon>Bacillati</taxon>
        <taxon>Actinomycetota</taxon>
        <taxon>Actinomycetes</taxon>
        <taxon>Streptosporangiales</taxon>
        <taxon>Nocardiopsidaceae</taxon>
        <taxon>Nocardiopsis</taxon>
    </lineage>
</organism>
<dbReference type="AlphaFoldDB" id="A0A7K2IS68"/>
<comment type="caution">
    <text evidence="3">The sequence shown here is derived from an EMBL/GenBank/DDBJ whole genome shotgun (WGS) entry which is preliminary data.</text>
</comment>
<keyword evidence="2" id="KW-0472">Membrane</keyword>
<feature type="compositionally biased region" description="Gly residues" evidence="1">
    <location>
        <begin position="196"/>
        <end position="206"/>
    </location>
</feature>
<gene>
    <name evidence="3" type="ORF">GTW20_10250</name>
</gene>
<sequence>MSDVETLVSQVLPYIRSAIDAYGRAVLSQTGKVAASGTVGLGQRILSALLRRGGKDSEVGVAVERLAAAPNDPAALGDLHARIGRALREEPGLAAELSAMVETWVSWSTVSGHHNVGVGGDHQGPIHLGDNTSNVHHTVHNTVHERKISGLSIAALVLGLLGFLILPIPVAVVLGIIALVQVLRAPSSAQLAETGRAGGAPSGPGGPSMSPEAQGSMAGPPVSAGPSGPGAFPPSPTPSGPGTPSEPGAHTGPWTPSAGGPGAPADPGIGAFPPPVPEPAGAAASFTPSAAPAAAFAPAAGGGGAAAGGGFAAAKAISVVFAVFGLLAACLWGLGWTAAVVVLVEAETVSQASGDTDTGMSGTEDPFAGGEEISPADLCEPSPGYATVCTLESGDCFLEPAGTEFYEVELTSCGEAHDAQVIGPYSPSGEVWPGWGSFDADIDATCGPMSEQALDPALTPSTYYVGYIAPNESAWDYGIREAFCYVSADGESWTTSLLW</sequence>